<feature type="domain" description="Amidase" evidence="5">
    <location>
        <begin position="27"/>
        <end position="451"/>
    </location>
</feature>
<evidence type="ECO:0000313" key="6">
    <source>
        <dbReference type="EMBL" id="PSJ54306.1"/>
    </source>
</evidence>
<accession>A0A2P7RVS6</accession>
<dbReference type="Gene3D" id="3.90.1300.10">
    <property type="entry name" value="Amidase signature (AS) domain"/>
    <property type="match status" value="1"/>
</dbReference>
<proteinExistence type="inferred from homology"/>
<dbReference type="InterPro" id="IPR000120">
    <property type="entry name" value="Amidase"/>
</dbReference>
<comment type="caution">
    <text evidence="6">The sequence shown here is derived from an EMBL/GenBank/DDBJ whole genome shotgun (WGS) entry which is preliminary data.</text>
</comment>
<dbReference type="PROSITE" id="PS00571">
    <property type="entry name" value="AMIDASES"/>
    <property type="match status" value="1"/>
</dbReference>
<evidence type="ECO:0000256" key="4">
    <source>
        <dbReference type="SAM" id="Coils"/>
    </source>
</evidence>
<name>A0A2P7RVS6_9HYPH</name>
<dbReference type="InterPro" id="IPR036928">
    <property type="entry name" value="AS_sf"/>
</dbReference>
<comment type="similarity">
    <text evidence="2">Belongs to the amidase family.</text>
</comment>
<keyword evidence="7" id="KW-1185">Reference proteome</keyword>
<gene>
    <name evidence="6" type="ORF">C7I84_24305</name>
</gene>
<evidence type="ECO:0000259" key="5">
    <source>
        <dbReference type="Pfam" id="PF01425"/>
    </source>
</evidence>
<dbReference type="PANTHER" id="PTHR11895">
    <property type="entry name" value="TRANSAMIDASE"/>
    <property type="match status" value="1"/>
</dbReference>
<dbReference type="InterPro" id="IPR023631">
    <property type="entry name" value="Amidase_dom"/>
</dbReference>
<dbReference type="PANTHER" id="PTHR11895:SF7">
    <property type="entry name" value="GLUTAMYL-TRNA(GLN) AMIDOTRANSFERASE SUBUNIT A, MITOCHONDRIAL"/>
    <property type="match status" value="1"/>
</dbReference>
<organism evidence="6 7">
    <name type="scientific">Kumtagia ephedrae</name>
    <dbReference type="NCBI Taxonomy" id="2116701"/>
    <lineage>
        <taxon>Bacteria</taxon>
        <taxon>Pseudomonadati</taxon>
        <taxon>Pseudomonadota</taxon>
        <taxon>Alphaproteobacteria</taxon>
        <taxon>Hyphomicrobiales</taxon>
        <taxon>Phyllobacteriaceae</taxon>
        <taxon>Kumtagia</taxon>
    </lineage>
</organism>
<reference evidence="6 7" key="1">
    <citation type="submission" date="2018-03" db="EMBL/GenBank/DDBJ databases">
        <title>The draft genome of Mesorhizobium sp. 6GN-30.</title>
        <authorList>
            <person name="Liu L."/>
            <person name="Li L."/>
            <person name="Wang T."/>
            <person name="Zhang X."/>
            <person name="Liang L."/>
        </authorList>
    </citation>
    <scope>NUCLEOTIDE SEQUENCE [LARGE SCALE GENOMIC DNA]</scope>
    <source>
        <strain evidence="6 7">6GN30</strain>
    </source>
</reference>
<dbReference type="GO" id="GO:0003824">
    <property type="term" value="F:catalytic activity"/>
    <property type="evidence" value="ECO:0007669"/>
    <property type="project" value="InterPro"/>
</dbReference>
<dbReference type="OrthoDB" id="9814821at2"/>
<dbReference type="SUPFAM" id="SSF75304">
    <property type="entry name" value="Amidase signature (AS) enzymes"/>
    <property type="match status" value="1"/>
</dbReference>
<dbReference type="AlphaFoldDB" id="A0A2P7RVS6"/>
<dbReference type="InterPro" id="IPR020556">
    <property type="entry name" value="Amidase_CS"/>
</dbReference>
<protein>
    <recommendedName>
        <fullName evidence="3">Indoleacetamide hydrolase</fullName>
    </recommendedName>
</protein>
<dbReference type="Pfam" id="PF01425">
    <property type="entry name" value="Amidase"/>
    <property type="match status" value="1"/>
</dbReference>
<dbReference type="EMBL" id="PXYK01000030">
    <property type="protein sequence ID" value="PSJ54306.1"/>
    <property type="molecule type" value="Genomic_DNA"/>
</dbReference>
<feature type="coiled-coil region" evidence="4">
    <location>
        <begin position="26"/>
        <end position="71"/>
    </location>
</feature>
<dbReference type="RefSeq" id="WP_106774810.1">
    <property type="nucleotide sequence ID" value="NZ_PXYK01000030.1"/>
</dbReference>
<sequence length="479" mass="51863">MSDLDLCYLPAAEALRRFRSRTLSPVELLQAQLRRIEETKDSINAVCFVYAEEAMEEARKAEARYAADAADLRPLEGLPTGIKDENTIAGKVTTFGSLIYKDNVAQTTTPVVQRLIDAGAVVHGRTTTPEFSSEGFTHSRLWGVTRNPWNLDYTPGGSSGGSGAALAGGMASLATGSDIGGSIRIPASACGLVGFKPPYGRNPATPPFNLDFYNHPGPMARSVEDCLLMQNVMCGPHPNDIASLKPKLKLPVDRRGIRGWKIAYSLDLGYYEVDDDVRRNTLAALEIFRSLGAEVVEVDIGWTKQTEKAADDYLRTIFGAWVAEYLDERAAMLTKYGRAFAEASQTVAPRDFLASLYTAGAMYSTFGPLMEDFDVFVCPTLALPAVGAEHDPDNGLTINGKPVDPRYGWIMTYPFNMLSRCPVLSVPSGHAANGVPTGIQIVGKTYSDADVFRAGLAFETAVGGWFTRPEARPRIPAAA</sequence>
<comment type="function">
    <text evidence="1">Hydrolyzes indole-3-acetamide (IAM) into indole-3-acetic acid (IAA).</text>
</comment>
<evidence type="ECO:0000256" key="3">
    <source>
        <dbReference type="ARBA" id="ARBA00021874"/>
    </source>
</evidence>
<keyword evidence="4" id="KW-0175">Coiled coil</keyword>
<dbReference type="Proteomes" id="UP000241229">
    <property type="component" value="Unassembled WGS sequence"/>
</dbReference>
<evidence type="ECO:0000256" key="2">
    <source>
        <dbReference type="ARBA" id="ARBA00009199"/>
    </source>
</evidence>
<evidence type="ECO:0000313" key="7">
    <source>
        <dbReference type="Proteomes" id="UP000241229"/>
    </source>
</evidence>
<evidence type="ECO:0000256" key="1">
    <source>
        <dbReference type="ARBA" id="ARBA00003871"/>
    </source>
</evidence>